<dbReference type="GO" id="GO:0020037">
    <property type="term" value="F:heme binding"/>
    <property type="evidence" value="ECO:0007669"/>
    <property type="project" value="InterPro"/>
</dbReference>
<dbReference type="Gene3D" id="1.10.630.10">
    <property type="entry name" value="Cytochrome P450"/>
    <property type="match status" value="1"/>
</dbReference>
<dbReference type="EMBL" id="JABBWD010000045">
    <property type="protein sequence ID" value="KAG1773981.1"/>
    <property type="molecule type" value="Genomic_DNA"/>
</dbReference>
<dbReference type="GO" id="GO:0005506">
    <property type="term" value="F:iron ion binding"/>
    <property type="evidence" value="ECO:0007669"/>
    <property type="project" value="InterPro"/>
</dbReference>
<dbReference type="Proteomes" id="UP000714275">
    <property type="component" value="Unassembled WGS sequence"/>
</dbReference>
<dbReference type="GO" id="GO:0016705">
    <property type="term" value="F:oxidoreductase activity, acting on paired donors, with incorporation or reduction of molecular oxygen"/>
    <property type="evidence" value="ECO:0007669"/>
    <property type="project" value="InterPro"/>
</dbReference>
<keyword evidence="2" id="KW-1185">Reference proteome</keyword>
<dbReference type="GO" id="GO:0004497">
    <property type="term" value="F:monooxygenase activity"/>
    <property type="evidence" value="ECO:0007669"/>
    <property type="project" value="InterPro"/>
</dbReference>
<accession>A0A9P6ZQK1</accession>
<dbReference type="SUPFAM" id="SSF48264">
    <property type="entry name" value="Cytochrome P450"/>
    <property type="match status" value="1"/>
</dbReference>
<gene>
    <name evidence="1" type="ORF">EV702DRAFT_1127536</name>
</gene>
<organism evidence="1 2">
    <name type="scientific">Suillus placidus</name>
    <dbReference type="NCBI Taxonomy" id="48579"/>
    <lineage>
        <taxon>Eukaryota</taxon>
        <taxon>Fungi</taxon>
        <taxon>Dikarya</taxon>
        <taxon>Basidiomycota</taxon>
        <taxon>Agaricomycotina</taxon>
        <taxon>Agaricomycetes</taxon>
        <taxon>Agaricomycetidae</taxon>
        <taxon>Boletales</taxon>
        <taxon>Suillineae</taxon>
        <taxon>Suillaceae</taxon>
        <taxon>Suillus</taxon>
    </lineage>
</organism>
<dbReference type="InterPro" id="IPR036396">
    <property type="entry name" value="Cyt_P450_sf"/>
</dbReference>
<dbReference type="AlphaFoldDB" id="A0A9P6ZQK1"/>
<comment type="caution">
    <text evidence="1">The sequence shown here is derived from an EMBL/GenBank/DDBJ whole genome shotgun (WGS) entry which is preliminary data.</text>
</comment>
<name>A0A9P6ZQK1_9AGAM</name>
<protein>
    <recommendedName>
        <fullName evidence="3">Cytochrome P450</fullName>
    </recommendedName>
</protein>
<evidence type="ECO:0008006" key="3">
    <source>
        <dbReference type="Google" id="ProtNLM"/>
    </source>
</evidence>
<proteinExistence type="predicted"/>
<evidence type="ECO:0000313" key="1">
    <source>
        <dbReference type="EMBL" id="KAG1773981.1"/>
    </source>
</evidence>
<reference evidence="1" key="1">
    <citation type="journal article" date="2020" name="New Phytol.">
        <title>Comparative genomics reveals dynamic genome evolution in host specialist ectomycorrhizal fungi.</title>
        <authorList>
            <person name="Lofgren L.A."/>
            <person name="Nguyen N.H."/>
            <person name="Vilgalys R."/>
            <person name="Ruytinx J."/>
            <person name="Liao H.L."/>
            <person name="Branco S."/>
            <person name="Kuo A."/>
            <person name="LaButti K."/>
            <person name="Lipzen A."/>
            <person name="Andreopoulos W."/>
            <person name="Pangilinan J."/>
            <person name="Riley R."/>
            <person name="Hundley H."/>
            <person name="Na H."/>
            <person name="Barry K."/>
            <person name="Grigoriev I.V."/>
            <person name="Stajich J.E."/>
            <person name="Kennedy P.G."/>
        </authorList>
    </citation>
    <scope>NUCLEOTIDE SEQUENCE</scope>
    <source>
        <strain evidence="1">DOB743</strain>
    </source>
</reference>
<sequence>MSFGIIILFVAAATVFFYSRQRGRLPLPPGPPPKLFIGNAHQLPKNEPWRAYVTWAEIYGTHCPIFRLLTYISYGPFSLSACPTGSS</sequence>
<evidence type="ECO:0000313" key="2">
    <source>
        <dbReference type="Proteomes" id="UP000714275"/>
    </source>
</evidence>